<proteinExistence type="inferred from homology"/>
<accession>A0AAV3PVX4</accession>
<keyword evidence="4" id="KW-0732">Signal</keyword>
<feature type="active site" description="Nucleophile" evidence="3">
    <location>
        <position position="178"/>
    </location>
</feature>
<comment type="caution">
    <text evidence="6">The sequence shown here is derived from an EMBL/GenBank/DDBJ whole genome shotgun (WGS) entry which is preliminary data.</text>
</comment>
<gene>
    <name evidence="6" type="ORF">LIER_38080</name>
</gene>
<dbReference type="InterPro" id="IPR025483">
    <property type="entry name" value="Lipase_euk"/>
</dbReference>
<sequence length="403" mass="44170">MSFLTLFLVLLLFICISSSNGARKTFYGKQSSIKDDQDGLCALMVQTQGYPCEEHQVTTKDGYILSMQRIPQGHSSNAKSQSNGIPVLLQHGLVADAATWLSSPTNEALGFVLADAGYDVWLSNSRGTNYSSGHTSLSPSDSGYWDWSWDELASYDLPASVQYVHDQTGQNLHYVGHSLGTLMAFAAFSQGNVYTMLRSAGLLSPIAYLGQIRSDLTKAAADAFIAEDLIWLGINEFAPQGNSGSKLLKTICKLPGIDCSDVMSAVTGPNCCLDSSSVIAQGSQPTSTKNMIHLAQMIRHGTINMYDYGNEDDNNKHYGQPNPPAYTMSSISKDFPLFMSYGGQDYLSDVDDVHNLLNGDLKDHQSDNLSVLFKDNYAHLDFVHATNAKEQVYDPLMDFFRSH</sequence>
<evidence type="ECO:0000313" key="6">
    <source>
        <dbReference type="EMBL" id="GAA0155408.1"/>
    </source>
</evidence>
<feature type="active site" description="Charge relay system" evidence="3">
    <location>
        <position position="379"/>
    </location>
</feature>
<keyword evidence="7" id="KW-1185">Reference proteome</keyword>
<evidence type="ECO:0000256" key="1">
    <source>
        <dbReference type="ARBA" id="ARBA00010701"/>
    </source>
</evidence>
<dbReference type="GO" id="GO:0016788">
    <property type="term" value="F:hydrolase activity, acting on ester bonds"/>
    <property type="evidence" value="ECO:0007669"/>
    <property type="project" value="InterPro"/>
</dbReference>
<dbReference type="GO" id="GO:0016042">
    <property type="term" value="P:lipid catabolic process"/>
    <property type="evidence" value="ECO:0007669"/>
    <property type="project" value="UniProtKB-KW"/>
</dbReference>
<dbReference type="FunFam" id="3.40.50.1820:FF:000126">
    <property type="entry name" value="Lipase"/>
    <property type="match status" value="1"/>
</dbReference>
<dbReference type="PANTHER" id="PTHR11005">
    <property type="entry name" value="LYSOSOMAL ACID LIPASE-RELATED"/>
    <property type="match status" value="1"/>
</dbReference>
<keyword evidence="2" id="KW-0442">Lipid degradation</keyword>
<evidence type="ECO:0000313" key="7">
    <source>
        <dbReference type="Proteomes" id="UP001454036"/>
    </source>
</evidence>
<keyword evidence="2" id="KW-0443">Lipid metabolism</keyword>
<dbReference type="Pfam" id="PF04083">
    <property type="entry name" value="Abhydro_lipase"/>
    <property type="match status" value="1"/>
</dbReference>
<evidence type="ECO:0000256" key="3">
    <source>
        <dbReference type="PIRSR" id="PIRSR000862-1"/>
    </source>
</evidence>
<dbReference type="Proteomes" id="UP001454036">
    <property type="component" value="Unassembled WGS sequence"/>
</dbReference>
<feature type="signal peptide" evidence="4">
    <location>
        <begin position="1"/>
        <end position="21"/>
    </location>
</feature>
<name>A0AAV3PVX4_LITER</name>
<dbReference type="AlphaFoldDB" id="A0AAV3PVX4"/>
<keyword evidence="2" id="KW-0378">Hydrolase</keyword>
<reference evidence="6 7" key="1">
    <citation type="submission" date="2024-01" db="EMBL/GenBank/DDBJ databases">
        <title>The complete chloroplast genome sequence of Lithospermum erythrorhizon: insights into the phylogenetic relationship among Boraginaceae species and the maternal lineages of purple gromwells.</title>
        <authorList>
            <person name="Okada T."/>
            <person name="Watanabe K."/>
        </authorList>
    </citation>
    <scope>NUCLEOTIDE SEQUENCE [LARGE SCALE GENOMIC DNA]</scope>
</reference>
<dbReference type="Gene3D" id="3.40.50.1820">
    <property type="entry name" value="alpha/beta hydrolase"/>
    <property type="match status" value="1"/>
</dbReference>
<comment type="similarity">
    <text evidence="1 2">Belongs to the AB hydrolase superfamily. Lipase family.</text>
</comment>
<dbReference type="InterPro" id="IPR029058">
    <property type="entry name" value="AB_hydrolase_fold"/>
</dbReference>
<dbReference type="PIRSF" id="PIRSF000862">
    <property type="entry name" value="Steryl_ester_lip"/>
    <property type="match status" value="1"/>
</dbReference>
<feature type="chain" id="PRO_5043607220" description="Lipase" evidence="4">
    <location>
        <begin position="22"/>
        <end position="403"/>
    </location>
</feature>
<evidence type="ECO:0000256" key="2">
    <source>
        <dbReference type="PIRNR" id="PIRNR000862"/>
    </source>
</evidence>
<evidence type="ECO:0000259" key="5">
    <source>
        <dbReference type="Pfam" id="PF04083"/>
    </source>
</evidence>
<dbReference type="SUPFAM" id="SSF53474">
    <property type="entry name" value="alpha/beta-Hydrolases"/>
    <property type="match status" value="1"/>
</dbReference>
<dbReference type="InterPro" id="IPR006693">
    <property type="entry name" value="AB_hydrolase_lipase"/>
</dbReference>
<feature type="domain" description="Partial AB-hydrolase lipase" evidence="5">
    <location>
        <begin position="44"/>
        <end position="103"/>
    </location>
</feature>
<feature type="active site" description="Charge relay system" evidence="3">
    <location>
        <position position="345"/>
    </location>
</feature>
<evidence type="ECO:0000256" key="4">
    <source>
        <dbReference type="SAM" id="SignalP"/>
    </source>
</evidence>
<organism evidence="6 7">
    <name type="scientific">Lithospermum erythrorhizon</name>
    <name type="common">Purple gromwell</name>
    <name type="synonym">Lithospermum officinale var. erythrorhizon</name>
    <dbReference type="NCBI Taxonomy" id="34254"/>
    <lineage>
        <taxon>Eukaryota</taxon>
        <taxon>Viridiplantae</taxon>
        <taxon>Streptophyta</taxon>
        <taxon>Embryophyta</taxon>
        <taxon>Tracheophyta</taxon>
        <taxon>Spermatophyta</taxon>
        <taxon>Magnoliopsida</taxon>
        <taxon>eudicotyledons</taxon>
        <taxon>Gunneridae</taxon>
        <taxon>Pentapetalae</taxon>
        <taxon>asterids</taxon>
        <taxon>lamiids</taxon>
        <taxon>Boraginales</taxon>
        <taxon>Boraginaceae</taxon>
        <taxon>Boraginoideae</taxon>
        <taxon>Lithospermeae</taxon>
        <taxon>Lithospermum</taxon>
    </lineage>
</organism>
<dbReference type="EMBL" id="BAABME010018906">
    <property type="protein sequence ID" value="GAA0155408.1"/>
    <property type="molecule type" value="Genomic_DNA"/>
</dbReference>
<protein>
    <recommendedName>
        <fullName evidence="2">Lipase</fullName>
    </recommendedName>
</protein>